<keyword evidence="4" id="KW-0963">Cytoplasm</keyword>
<feature type="compositionally biased region" description="Basic and acidic residues" evidence="8">
    <location>
        <begin position="858"/>
        <end position="875"/>
    </location>
</feature>
<feature type="compositionally biased region" description="Basic and acidic residues" evidence="8">
    <location>
        <begin position="221"/>
        <end position="236"/>
    </location>
</feature>
<sequence length="1562" mass="176059">MPRAPPSGPTTAPGREDDARGLRKRSRRPGLGEAGGCGPEAEGLEESRQKRRMVARASGREEVESDKSAKEKRKVTEASSDDPQPGIDLVRKESLTSSESFPTVECSEFQSMAFLQSLGKERLVEGIKRRIRIKKCKSLESPALKMTENKATQNSKVEFQDELYKNTLKYSCNSLSPGVENNSILKLHDCSCLSHSKDCNDENNLAYKPDGGCMHVPENSSKSKKENPRSLIDKTDPSNIPQLLQTEENVMRVSQLLLEENDSYLSKNNGLFSCLQSEKTKHSIEESSIGRKSRKRMKVSEKGNGMVIEMKFSNMCNKSELMLQGNQTGADGKETEILEAKKSSLKVLRKVNNNTLSPMDPLLSLPETGKKTSPEHCANAVFQKALEQLSKEETKNVSQPLGCTSMDPPEDYFKSMKNSLVKSLSDCFPIEKRSSRESLKNEAEESKYSCQRTIPMTGKRTWPCYSCARISAQCWKKASLPQSSRQDDFLKHQMNQTHLTDSKLMLQNSVTETNSASSSIEKLDSNLNCLPSVSTVEPTSVVIKEPIVNDDEKMKSEELSRSASEVVSNTTEDTSLTNMTHNLTGSKKKDRGNLTKLNLTVASQDGQEANNSTSKTVHRKACITKQALVVPDLVKILNTGRLTNFKIPLLKNKTEKRKEINAKSSEREVYSPLELLDSVSGAEVRQSRTKENAVTVTSGPQSLSIQRSVIPVQASSDSFCSKNSCIIAPSFLKQGNNKQPSNHISASGRIISNNAAGSLTVENNTFSCDPGCIEKNPTFYSNEQEPFKAVSSEVSGRKMTENFSEIKVGFPDILKAYEDDVLVIDVIQDDPDLFGVSNEGELSFPSEVPMISQEPNVAEEHQSTDSKHMELPDKKEPSNDLRYACSNMPFGADYCCRFQKHFLVLGVTNLFSDHIDAPLFFQPNFRLPGKHSVLKLQNPEICEIFKREKNVGVFQKPLGLMIPHRYCKFHFNTLRGCERSQCKFGHVPEQGDEKVCMDVFKKYISINELCLLQRAANMFMEYYRKFLPGIHFDLQVLNDLLSSLLKHCLLKEVFQVMNLCIMIKMLPALKILLKIFEYVATMKLRNAVPALINIFCKLLEAGMVLDPEHFNYIVKLLYQVQASKQEITAVLEMKSRLHMRQFKKNWKCDLEAALNEIEHCKEKGDWTKLGNVYLNIKMSCEKFADFQRFCACIAETLTKDCKEERPGVPFCEFAETVSKDLQNSEVDKTLLGRIGISAMYFYHKLLQWSKGRKVLDKLYELKIHFTSLKGLIGPEKLAPRCQIVNIAAEIFLKSGSLDGAIWVLRESEWIINTPVWPCDRLDVLNRHNLLCTIAHEILAKSLYRQTFEVLQNLPGFQNSQETVEVSQYSLLFNKLLDACIESNSLGMSSSVAEFMISKSIPIDFSFLRRLITSLGRSCLWLKARAHYKSALSLGCYPPLEGNLYRKLLLIPSYLSEIEMLLAIEIFLVSNASSIQSPGTSTQMLQIVLKRSEENKSRSKDDYQAAVERLITAARISDPKLFIKHMTVNVNKEQVYSLEQCSALKWLKENMKWAGKVWLFNNH</sequence>
<feature type="region of interest" description="Disordered" evidence="8">
    <location>
        <begin position="212"/>
        <end position="238"/>
    </location>
</feature>
<evidence type="ECO:0000256" key="2">
    <source>
        <dbReference type="ARBA" id="ARBA00004514"/>
    </source>
</evidence>
<keyword evidence="6" id="KW-0744">Spermatogenesis</keyword>
<reference evidence="10" key="2">
    <citation type="submission" date="2025-08" db="UniProtKB">
        <authorList>
            <consortium name="Ensembl"/>
        </authorList>
    </citation>
    <scope>IDENTIFICATION</scope>
</reference>
<dbReference type="Pfam" id="PF14669">
    <property type="entry name" value="Asp_Glu_race_2"/>
    <property type="match status" value="1"/>
</dbReference>
<dbReference type="GO" id="GO:0030154">
    <property type="term" value="P:cell differentiation"/>
    <property type="evidence" value="ECO:0007669"/>
    <property type="project" value="UniProtKB-KW"/>
</dbReference>
<dbReference type="Ensembl" id="ENSBIXT00000012912.1">
    <property type="protein sequence ID" value="ENSBIXP00000001939.1"/>
    <property type="gene ID" value="ENSBIXG00000008491.1"/>
</dbReference>
<evidence type="ECO:0000256" key="5">
    <source>
        <dbReference type="ARBA" id="ARBA00022782"/>
    </source>
</evidence>
<organism evidence="10 11">
    <name type="scientific">Bos indicus x Bos taurus</name>
    <name type="common">Hybrid cattle</name>
    <dbReference type="NCBI Taxonomy" id="30522"/>
    <lineage>
        <taxon>Eukaryota</taxon>
        <taxon>Metazoa</taxon>
        <taxon>Chordata</taxon>
        <taxon>Craniata</taxon>
        <taxon>Vertebrata</taxon>
        <taxon>Euteleostomi</taxon>
        <taxon>Mammalia</taxon>
        <taxon>Eutheria</taxon>
        <taxon>Laurasiatheria</taxon>
        <taxon>Artiodactyla</taxon>
        <taxon>Ruminantia</taxon>
        <taxon>Pecora</taxon>
        <taxon>Bovidae</taxon>
        <taxon>Bovinae</taxon>
        <taxon>Bos</taxon>
    </lineage>
</organism>
<comment type="function">
    <text evidence="1">Important for normal spermatogenesis and male fertility. Specifically required for progression to the post-meiotic stages of spermatocyte development. Seems to be necessary for normal expression levels of a number of testis-expressed gene transcripts, although its role in this process is unclear.</text>
</comment>
<name>A0A4W2BPM7_BOBOX</name>
<dbReference type="PANTHER" id="PTHR35671:SF1">
    <property type="entry name" value="PROTEIN TOPAZ1"/>
    <property type="match status" value="1"/>
</dbReference>
<reference evidence="10" key="3">
    <citation type="submission" date="2025-09" db="UniProtKB">
        <authorList>
            <consortium name="Ensembl"/>
        </authorList>
    </citation>
    <scope>IDENTIFICATION</scope>
</reference>
<reference evidence="10 11" key="1">
    <citation type="submission" date="2018-11" db="EMBL/GenBank/DDBJ databases">
        <title>Haplotype-resolved cattle genomes.</title>
        <authorList>
            <person name="Low W.Y."/>
            <person name="Tearle R."/>
            <person name="Bickhart D.M."/>
            <person name="Rosen B.D."/>
            <person name="Koren S."/>
            <person name="Rhie A."/>
            <person name="Hiendleder S."/>
            <person name="Phillippy A.M."/>
            <person name="Smith T.P.L."/>
            <person name="Williams J.L."/>
        </authorList>
    </citation>
    <scope>NUCLEOTIDE SEQUENCE [LARGE SCALE GENOMIC DNA]</scope>
</reference>
<evidence type="ECO:0000313" key="11">
    <source>
        <dbReference type="Proteomes" id="UP000314981"/>
    </source>
</evidence>
<keyword evidence="11" id="KW-1185">Reference proteome</keyword>
<keyword evidence="5" id="KW-0221">Differentiation</keyword>
<evidence type="ECO:0000256" key="6">
    <source>
        <dbReference type="ARBA" id="ARBA00022871"/>
    </source>
</evidence>
<evidence type="ECO:0000256" key="7">
    <source>
        <dbReference type="ARBA" id="ARBA00031943"/>
    </source>
</evidence>
<dbReference type="PANTHER" id="PTHR35671">
    <property type="entry name" value="PROTEIN TOPAZ1"/>
    <property type="match status" value="1"/>
</dbReference>
<evidence type="ECO:0000313" key="10">
    <source>
        <dbReference type="Ensembl" id="ENSBIXP00000001939.1"/>
    </source>
</evidence>
<gene>
    <name evidence="10" type="primary">TOPAZ1</name>
</gene>
<feature type="region of interest" description="Disordered" evidence="8">
    <location>
        <begin position="563"/>
        <end position="591"/>
    </location>
</feature>
<feature type="compositionally biased region" description="Polar residues" evidence="8">
    <location>
        <begin position="563"/>
        <end position="585"/>
    </location>
</feature>
<proteinExistence type="predicted"/>
<dbReference type="GO" id="GO:0048137">
    <property type="term" value="P:spermatocyte division"/>
    <property type="evidence" value="ECO:0007669"/>
    <property type="project" value="TreeGrafter"/>
</dbReference>
<protein>
    <recommendedName>
        <fullName evidence="3">Protein TOPAZ1</fullName>
    </recommendedName>
    <alternativeName>
        <fullName evidence="7">Testis- and ovary-specific PAZ domain-containing protein 1</fullName>
    </alternativeName>
</protein>
<evidence type="ECO:0000259" key="9">
    <source>
        <dbReference type="Pfam" id="PF14669"/>
    </source>
</evidence>
<evidence type="ECO:0000256" key="3">
    <source>
        <dbReference type="ARBA" id="ARBA00016464"/>
    </source>
</evidence>
<evidence type="ECO:0000256" key="4">
    <source>
        <dbReference type="ARBA" id="ARBA00022490"/>
    </source>
</evidence>
<dbReference type="InterPro" id="IPR029435">
    <property type="entry name" value="TOPAZ1_dom"/>
</dbReference>
<dbReference type="InterPro" id="IPR038952">
    <property type="entry name" value="TOPAZ1"/>
</dbReference>
<accession>A0A4W2BPM7</accession>
<feature type="region of interest" description="Disordered" evidence="8">
    <location>
        <begin position="856"/>
        <end position="875"/>
    </location>
</feature>
<dbReference type="Proteomes" id="UP000314981">
    <property type="component" value="Chromosome 22"/>
</dbReference>
<dbReference type="GO" id="GO:0005829">
    <property type="term" value="C:cytosol"/>
    <property type="evidence" value="ECO:0007669"/>
    <property type="project" value="UniProtKB-SubCell"/>
</dbReference>
<feature type="compositionally biased region" description="Basic and acidic residues" evidence="8">
    <location>
        <begin position="58"/>
        <end position="69"/>
    </location>
</feature>
<feature type="domain" description="Protein TOPAZ1" evidence="9">
    <location>
        <begin position="1157"/>
        <end position="1332"/>
    </location>
</feature>
<evidence type="ECO:0000256" key="8">
    <source>
        <dbReference type="SAM" id="MobiDB-lite"/>
    </source>
</evidence>
<feature type="region of interest" description="Disordered" evidence="8">
    <location>
        <begin position="1"/>
        <end position="88"/>
    </location>
</feature>
<evidence type="ECO:0000256" key="1">
    <source>
        <dbReference type="ARBA" id="ARBA00002132"/>
    </source>
</evidence>
<comment type="subcellular location">
    <subcellularLocation>
        <location evidence="2">Cytoplasm</location>
        <location evidence="2">Cytosol</location>
    </subcellularLocation>
</comment>